<dbReference type="GO" id="GO:0042626">
    <property type="term" value="F:ATPase-coupled transmembrane transporter activity"/>
    <property type="evidence" value="ECO:0007669"/>
    <property type="project" value="TreeGrafter"/>
</dbReference>
<accession>A0A225VQJ6</accession>
<dbReference type="SUPFAM" id="SSF52540">
    <property type="entry name" value="P-loop containing nucleoside triphosphate hydrolases"/>
    <property type="match status" value="1"/>
</dbReference>
<dbReference type="InterPro" id="IPR050173">
    <property type="entry name" value="ABC_transporter_C-like"/>
</dbReference>
<name>A0A225VQJ6_9STRA</name>
<keyword evidence="4" id="KW-0067">ATP-binding</keyword>
<keyword evidence="2" id="KW-0677">Repeat</keyword>
<sequence length="144" mass="16309">MALFRINELVSGRILIDGTDIATMPLRTLRSNLSIIPQSPVLFKGSLRAYMDPFDKFTNADIWNALEKVDMKMQVLDLEGQLSYELSENFRSRIVVMDEATASIDHATEKKLQNMINQDLQDGTVLTIAHRWPRIGFGSDHGVE</sequence>
<evidence type="ECO:0000256" key="2">
    <source>
        <dbReference type="ARBA" id="ARBA00022737"/>
    </source>
</evidence>
<dbReference type="GO" id="GO:0005524">
    <property type="term" value="F:ATP binding"/>
    <property type="evidence" value="ECO:0007669"/>
    <property type="project" value="UniProtKB-KW"/>
</dbReference>
<proteinExistence type="predicted"/>
<organism evidence="5 6">
    <name type="scientific">Phytophthora megakarya</name>
    <dbReference type="NCBI Taxonomy" id="4795"/>
    <lineage>
        <taxon>Eukaryota</taxon>
        <taxon>Sar</taxon>
        <taxon>Stramenopiles</taxon>
        <taxon>Oomycota</taxon>
        <taxon>Peronosporomycetes</taxon>
        <taxon>Peronosporales</taxon>
        <taxon>Peronosporaceae</taxon>
        <taxon>Phytophthora</taxon>
    </lineage>
</organism>
<keyword evidence="6" id="KW-1185">Reference proteome</keyword>
<evidence type="ECO:0000313" key="5">
    <source>
        <dbReference type="EMBL" id="OWZ07299.1"/>
    </source>
</evidence>
<evidence type="ECO:0000256" key="4">
    <source>
        <dbReference type="ARBA" id="ARBA00022840"/>
    </source>
</evidence>
<keyword evidence="3" id="KW-0547">Nucleotide-binding</keyword>
<dbReference type="GO" id="GO:0012505">
    <property type="term" value="C:endomembrane system"/>
    <property type="evidence" value="ECO:0007669"/>
    <property type="project" value="UniProtKB-SubCell"/>
</dbReference>
<feature type="non-terminal residue" evidence="5">
    <location>
        <position position="1"/>
    </location>
</feature>
<dbReference type="OrthoDB" id="6500128at2759"/>
<comment type="subcellular location">
    <subcellularLocation>
        <location evidence="1">Endomembrane system</location>
        <topology evidence="1">Multi-pass membrane protein</topology>
    </subcellularLocation>
</comment>
<reference evidence="6" key="1">
    <citation type="submission" date="2017-03" db="EMBL/GenBank/DDBJ databases">
        <title>Phytopthora megakarya and P. palmivora, two closely related causual agents of cacao black pod achieved similar genome size and gene model numbers by different mechanisms.</title>
        <authorList>
            <person name="Ali S."/>
            <person name="Shao J."/>
            <person name="Larry D.J."/>
            <person name="Kronmiller B."/>
            <person name="Shen D."/>
            <person name="Strem M.D."/>
            <person name="Melnick R.L."/>
            <person name="Guiltinan M.J."/>
            <person name="Tyler B.M."/>
            <person name="Meinhardt L.W."/>
            <person name="Bailey B.A."/>
        </authorList>
    </citation>
    <scope>NUCLEOTIDE SEQUENCE [LARGE SCALE GENOMIC DNA]</scope>
    <source>
        <strain evidence="6">zdho120</strain>
    </source>
</reference>
<dbReference type="GO" id="GO:0016020">
    <property type="term" value="C:membrane"/>
    <property type="evidence" value="ECO:0007669"/>
    <property type="project" value="TreeGrafter"/>
</dbReference>
<dbReference type="Gene3D" id="3.40.50.300">
    <property type="entry name" value="P-loop containing nucleotide triphosphate hydrolases"/>
    <property type="match status" value="2"/>
</dbReference>
<dbReference type="PANTHER" id="PTHR24223:SF443">
    <property type="entry name" value="MULTIDRUG-RESISTANCE LIKE PROTEIN 1, ISOFORM I"/>
    <property type="match status" value="1"/>
</dbReference>
<gene>
    <name evidence="5" type="ORF">PHMEG_00020326</name>
</gene>
<dbReference type="Proteomes" id="UP000198211">
    <property type="component" value="Unassembled WGS sequence"/>
</dbReference>
<comment type="caution">
    <text evidence="5">The sequence shown here is derived from an EMBL/GenBank/DDBJ whole genome shotgun (WGS) entry which is preliminary data.</text>
</comment>
<dbReference type="InterPro" id="IPR027417">
    <property type="entry name" value="P-loop_NTPase"/>
</dbReference>
<dbReference type="AlphaFoldDB" id="A0A225VQJ6"/>
<evidence type="ECO:0000256" key="1">
    <source>
        <dbReference type="ARBA" id="ARBA00004127"/>
    </source>
</evidence>
<evidence type="ECO:0000256" key="3">
    <source>
        <dbReference type="ARBA" id="ARBA00022741"/>
    </source>
</evidence>
<evidence type="ECO:0000313" key="6">
    <source>
        <dbReference type="Proteomes" id="UP000198211"/>
    </source>
</evidence>
<dbReference type="STRING" id="4795.A0A225VQJ6"/>
<dbReference type="PANTHER" id="PTHR24223">
    <property type="entry name" value="ATP-BINDING CASSETTE SUB-FAMILY C"/>
    <property type="match status" value="1"/>
</dbReference>
<dbReference type="EMBL" id="NBNE01003597">
    <property type="protein sequence ID" value="OWZ07299.1"/>
    <property type="molecule type" value="Genomic_DNA"/>
</dbReference>
<protein>
    <submittedName>
        <fullName evidence="5">ABC transporter</fullName>
    </submittedName>
</protein>